<dbReference type="SUPFAM" id="SSF55486">
    <property type="entry name" value="Metalloproteases ('zincins'), catalytic domain"/>
    <property type="match status" value="1"/>
</dbReference>
<gene>
    <name evidence="3" type="ORF">PSECIP111854_00999</name>
</gene>
<dbReference type="InterPro" id="IPR001590">
    <property type="entry name" value="Peptidase_M12B"/>
</dbReference>
<dbReference type="Gene3D" id="3.40.390.10">
    <property type="entry name" value="Collagenase (Catalytic Domain)"/>
    <property type="match status" value="1"/>
</dbReference>
<dbReference type="RefSeq" id="WP_261625898.1">
    <property type="nucleotide sequence ID" value="NZ_CAMAPC010000003.1"/>
</dbReference>
<comment type="caution">
    <text evidence="3">The sequence shown here is derived from an EMBL/GenBank/DDBJ whole genome shotgun (WGS) entry which is preliminary data.</text>
</comment>
<feature type="signal peptide" evidence="1">
    <location>
        <begin position="1"/>
        <end position="19"/>
    </location>
</feature>
<evidence type="ECO:0000259" key="2">
    <source>
        <dbReference type="PROSITE" id="PS50215"/>
    </source>
</evidence>
<dbReference type="Gene3D" id="2.60.40.3440">
    <property type="match status" value="1"/>
</dbReference>
<dbReference type="Proteomes" id="UP001152467">
    <property type="component" value="Unassembled WGS sequence"/>
</dbReference>
<reference evidence="3" key="1">
    <citation type="submission" date="2022-07" db="EMBL/GenBank/DDBJ databases">
        <authorList>
            <person name="Criscuolo A."/>
        </authorList>
    </citation>
    <scope>NUCLEOTIDE SEQUENCE</scope>
    <source>
        <strain evidence="3">CIP111854</strain>
    </source>
</reference>
<evidence type="ECO:0000313" key="3">
    <source>
        <dbReference type="EMBL" id="CAH9052583.1"/>
    </source>
</evidence>
<proteinExistence type="predicted"/>
<dbReference type="AlphaFoldDB" id="A0A9W4W1R5"/>
<dbReference type="InterPro" id="IPR013783">
    <property type="entry name" value="Ig-like_fold"/>
</dbReference>
<organism evidence="3 4">
    <name type="scientific">Pseudoalteromonas holothuriae</name>
    <dbReference type="NCBI Taxonomy" id="2963714"/>
    <lineage>
        <taxon>Bacteria</taxon>
        <taxon>Pseudomonadati</taxon>
        <taxon>Pseudomonadota</taxon>
        <taxon>Gammaproteobacteria</taxon>
        <taxon>Alteromonadales</taxon>
        <taxon>Pseudoalteromonadaceae</taxon>
        <taxon>Pseudoalteromonas</taxon>
    </lineage>
</organism>
<dbReference type="NCBIfam" id="NF012211">
    <property type="entry name" value="tand_rpt_95"/>
    <property type="match status" value="2"/>
</dbReference>
<protein>
    <recommendedName>
        <fullName evidence="2">Peptidase M12B domain-containing protein</fullName>
    </recommendedName>
</protein>
<sequence length="955" mass="101820">MNRFLLFLCLFFIPTHSYANNVNNWQWQEAAAKLQNQKQADYLQLYKLDIKQVTADLMTLASERQNLRISMPDGQGGFVDYVIRHDSIMAPQLQAKYPMIRSFSGYQVDARYNTGRFDIGPNGFFAFYQVHNRVLYLDPSEGYYKLYQKTTNDLPWHDEVLTVSQSNMPLGDGHRRGPLIGDGGAVEVVTYRLAVTTSDEYTSFYGGKTQALNGIVTTINRVNQIYQTDIAVKLELVANNDILIFTENDPYDNGNLDDTLSQVQSQIDTLIGTSNYDVGHLMATSGAGLAALGVICAESAKALGMTGIATPQGDAFDVDYVAHELGHQFGANHTYNGSDASCTTRVAESAYEPGSGITIMAYAGICGDENLASNSIAMFHSRSIDEIHTHLSQSSGATCGTVEDQGNKAPVADAKADHTIPINTPFMLTGSATDENSTDTLSYSWEQLDLGAATTNSTDLKDNGEGPMYRPYLPSSSSTRYFPLLADVVSGQVTKGDGYPTTDRTMTFRLVVRDGKGGVSFDTASVTTVAAAGPFAITSPDESTTAGENNTITVMWNIANTNQAPVSCSNVDIMQTNSDASQTSILLANTPNDGQQQVSLLGSSNNKARVMVKCASSVFYALSTEFDLATTLSVTAQQTITVAEDSSLTLLPSLFSVVNQQAGSQLTLSVSAGSNYTFVGNVITPASNFVGELSVNISLSDGTTTANYPAKVNVSAVNDAPEVIAQQTLMVNEDESITLGVAQFEVVDVDSSTFTLAVEAGENYSLEANVVRPDNNYNGLLQVPVTITDQLGASASFTAQITVTPVNDAPLANNDAVSAISGATTIFDVLSNDTDIDGDTLSLGELLYEGTGTATISGNMISYQSADGFSGQELIVYTLTDASGEMAQATVTIDVQAQPVVVTPPPPVVVTPPTPQPPASDLDSGSSGGSFGFWIYMLSLSLLLIRRVGRGISHA</sequence>
<accession>A0A9W4W1R5</accession>
<dbReference type="GO" id="GO:0006508">
    <property type="term" value="P:proteolysis"/>
    <property type="evidence" value="ECO:0007669"/>
    <property type="project" value="InterPro"/>
</dbReference>
<dbReference type="Pfam" id="PF13583">
    <property type="entry name" value="Reprolysin_4"/>
    <property type="match status" value="1"/>
</dbReference>
<feature type="domain" description="Peptidase M12B" evidence="2">
    <location>
        <begin position="189"/>
        <end position="393"/>
    </location>
</feature>
<dbReference type="InterPro" id="IPR024079">
    <property type="entry name" value="MetalloPept_cat_dom_sf"/>
</dbReference>
<dbReference type="PROSITE" id="PS50215">
    <property type="entry name" value="ADAM_MEPRO"/>
    <property type="match status" value="1"/>
</dbReference>
<name>A0A9W4W1R5_9GAMM</name>
<keyword evidence="1" id="KW-0732">Signal</keyword>
<dbReference type="Gene3D" id="2.60.40.10">
    <property type="entry name" value="Immunoglobulins"/>
    <property type="match status" value="1"/>
</dbReference>
<evidence type="ECO:0000256" key="1">
    <source>
        <dbReference type="SAM" id="SignalP"/>
    </source>
</evidence>
<keyword evidence="4" id="KW-1185">Reference proteome</keyword>
<dbReference type="GO" id="GO:0004222">
    <property type="term" value="F:metalloendopeptidase activity"/>
    <property type="evidence" value="ECO:0007669"/>
    <property type="project" value="InterPro"/>
</dbReference>
<evidence type="ECO:0000313" key="4">
    <source>
        <dbReference type="Proteomes" id="UP001152467"/>
    </source>
</evidence>
<feature type="chain" id="PRO_5040949417" description="Peptidase M12B domain-containing protein" evidence="1">
    <location>
        <begin position="20"/>
        <end position="955"/>
    </location>
</feature>
<dbReference type="EMBL" id="CAMAPC010000003">
    <property type="protein sequence ID" value="CAH9052583.1"/>
    <property type="molecule type" value="Genomic_DNA"/>
</dbReference>
<dbReference type="Pfam" id="PF17963">
    <property type="entry name" value="Big_9"/>
    <property type="match status" value="2"/>
</dbReference>